<comment type="caution">
    <text evidence="2">The sequence shown here is derived from an EMBL/GenBank/DDBJ whole genome shotgun (WGS) entry which is preliminary data.</text>
</comment>
<keyword evidence="1" id="KW-0812">Transmembrane</keyword>
<organism evidence="2 3">
    <name type="scientific">Xenorhabdus doucetiae</name>
    <dbReference type="NCBI Taxonomy" id="351671"/>
    <lineage>
        <taxon>Bacteria</taxon>
        <taxon>Pseudomonadati</taxon>
        <taxon>Pseudomonadota</taxon>
        <taxon>Gammaproteobacteria</taxon>
        <taxon>Enterobacterales</taxon>
        <taxon>Morganellaceae</taxon>
        <taxon>Xenorhabdus</taxon>
    </lineage>
</organism>
<dbReference type="EMBL" id="VNHN01000080">
    <property type="protein sequence ID" value="TYO98605.1"/>
    <property type="molecule type" value="Genomic_DNA"/>
</dbReference>
<reference evidence="2 3" key="1">
    <citation type="submission" date="2019-07" db="EMBL/GenBank/DDBJ databases">
        <title>Genomic Encyclopedia of Type Strains, Phase I: the one thousand microbial genomes (KMG-I) project.</title>
        <authorList>
            <person name="Kyrpides N."/>
        </authorList>
    </citation>
    <scope>NUCLEOTIDE SEQUENCE [LARGE SCALE GENOMIC DNA]</scope>
    <source>
        <strain evidence="2 3">DSM 17909</strain>
    </source>
</reference>
<gene>
    <name evidence="2" type="ORF">LY16_03286</name>
</gene>
<protein>
    <submittedName>
        <fullName evidence="2">Integrating conjugative element protein (TIGR03758 family)</fullName>
    </submittedName>
</protein>
<keyword evidence="1" id="KW-0472">Membrane</keyword>
<dbReference type="Pfam" id="PF11660">
    <property type="entry name" value="DUF3262"/>
    <property type="match status" value="1"/>
</dbReference>
<dbReference type="InterPro" id="IPR021676">
    <property type="entry name" value="DUF3262"/>
</dbReference>
<sequence>MCVGFFLATLFLWAAWAAVDVWNGWANEKVRNQTLSQFALRTAMLLVVAVWMFAG</sequence>
<keyword evidence="3" id="KW-1185">Reference proteome</keyword>
<proteinExistence type="predicted"/>
<dbReference type="NCBIfam" id="TIGR03758">
    <property type="entry name" value="conj_TIGR03758"/>
    <property type="match status" value="1"/>
</dbReference>
<feature type="transmembrane region" description="Helical" evidence="1">
    <location>
        <begin position="33"/>
        <end position="54"/>
    </location>
</feature>
<keyword evidence="1" id="KW-1133">Transmembrane helix</keyword>
<evidence type="ECO:0000256" key="1">
    <source>
        <dbReference type="SAM" id="Phobius"/>
    </source>
</evidence>
<name>A0ABY3NML9_9GAMM</name>
<evidence type="ECO:0000313" key="2">
    <source>
        <dbReference type="EMBL" id="TYO98605.1"/>
    </source>
</evidence>
<evidence type="ECO:0000313" key="3">
    <source>
        <dbReference type="Proteomes" id="UP000324170"/>
    </source>
</evidence>
<accession>A0ABY3NML9</accession>
<dbReference type="Proteomes" id="UP000324170">
    <property type="component" value="Unassembled WGS sequence"/>
</dbReference>